<evidence type="ECO:0000259" key="7">
    <source>
        <dbReference type="Pfam" id="PF04082"/>
    </source>
</evidence>
<dbReference type="Pfam" id="PF04082">
    <property type="entry name" value="Fungal_trans"/>
    <property type="match status" value="1"/>
</dbReference>
<dbReference type="EMBL" id="JAVRRF010000009">
    <property type="protein sequence ID" value="KAK5061738.1"/>
    <property type="molecule type" value="Genomic_DNA"/>
</dbReference>
<keyword evidence="5" id="KW-0862">Zinc</keyword>
<evidence type="ECO:0000256" key="1">
    <source>
        <dbReference type="ARBA" id="ARBA00004123"/>
    </source>
</evidence>
<dbReference type="InterPro" id="IPR007219">
    <property type="entry name" value="XnlR_reg_dom"/>
</dbReference>
<evidence type="ECO:0000313" key="9">
    <source>
        <dbReference type="Proteomes" id="UP001345691"/>
    </source>
</evidence>
<accession>A0ABR0JCR9</accession>
<evidence type="ECO:0000313" key="8">
    <source>
        <dbReference type="EMBL" id="KAK5061738.1"/>
    </source>
</evidence>
<comment type="subcellular location">
    <subcellularLocation>
        <location evidence="1">Nucleus</location>
    </subcellularLocation>
</comment>
<keyword evidence="6" id="KW-0539">Nucleus</keyword>
<proteinExistence type="predicted"/>
<keyword evidence="3" id="KW-0677">Repeat</keyword>
<dbReference type="PANTHER" id="PTHR40626">
    <property type="entry name" value="MIP31509P"/>
    <property type="match status" value="1"/>
</dbReference>
<evidence type="ECO:0000256" key="2">
    <source>
        <dbReference type="ARBA" id="ARBA00022723"/>
    </source>
</evidence>
<evidence type="ECO:0000256" key="4">
    <source>
        <dbReference type="ARBA" id="ARBA00022771"/>
    </source>
</evidence>
<dbReference type="Proteomes" id="UP001345691">
    <property type="component" value="Unassembled WGS sequence"/>
</dbReference>
<feature type="domain" description="Xylanolytic transcriptional activator regulatory" evidence="7">
    <location>
        <begin position="79"/>
        <end position="364"/>
    </location>
</feature>
<comment type="caution">
    <text evidence="8">The sequence shown here is derived from an EMBL/GenBank/DDBJ whole genome shotgun (WGS) entry which is preliminary data.</text>
</comment>
<protein>
    <recommendedName>
        <fullName evidence="7">Xylanolytic transcriptional activator regulatory domain-containing protein</fullName>
    </recommendedName>
</protein>
<evidence type="ECO:0000256" key="5">
    <source>
        <dbReference type="ARBA" id="ARBA00022833"/>
    </source>
</evidence>
<reference evidence="8 9" key="1">
    <citation type="submission" date="2023-08" db="EMBL/GenBank/DDBJ databases">
        <title>Black Yeasts Isolated from many extreme environments.</title>
        <authorList>
            <person name="Coleine C."/>
            <person name="Stajich J.E."/>
            <person name="Selbmann L."/>
        </authorList>
    </citation>
    <scope>NUCLEOTIDE SEQUENCE [LARGE SCALE GENOMIC DNA]</scope>
    <source>
        <strain evidence="8 9">CCFEE 6328</strain>
    </source>
</reference>
<keyword evidence="2" id="KW-0479">Metal-binding</keyword>
<name>A0ABR0JCR9_9EURO</name>
<dbReference type="PANTHER" id="PTHR40626:SF3">
    <property type="entry name" value="TRANSCRIPTION FACTOR WITH C2H2 AND ZN(2)-CYS(6) DNA BINDING DOMAIN (EUROFUNG)-RELATED"/>
    <property type="match status" value="1"/>
</dbReference>
<gene>
    <name evidence="8" type="ORF">LTR69_004920</name>
</gene>
<evidence type="ECO:0000256" key="6">
    <source>
        <dbReference type="ARBA" id="ARBA00023242"/>
    </source>
</evidence>
<organism evidence="8 9">
    <name type="scientific">Exophiala sideris</name>
    <dbReference type="NCBI Taxonomy" id="1016849"/>
    <lineage>
        <taxon>Eukaryota</taxon>
        <taxon>Fungi</taxon>
        <taxon>Dikarya</taxon>
        <taxon>Ascomycota</taxon>
        <taxon>Pezizomycotina</taxon>
        <taxon>Eurotiomycetes</taxon>
        <taxon>Chaetothyriomycetidae</taxon>
        <taxon>Chaetothyriales</taxon>
        <taxon>Herpotrichiellaceae</taxon>
        <taxon>Exophiala</taxon>
    </lineage>
</organism>
<keyword evidence="4" id="KW-0863">Zinc-finger</keyword>
<keyword evidence="9" id="KW-1185">Reference proteome</keyword>
<sequence>MAGRSAISEINEEYKVQAAIRQWLSDPLSLKSHEIITSIKDVVLQKSKNSCVDLSWSNTAEQCCLQFFSPRNIRRYSYFYWAIWHPNVNIVHKATFNSASSKPELVAAMAVMGACVSPESSDREAAKRWFNCVEEMVFSLDDLCDDSLLSTSNENGEMQQWRGKLRALQAAYMVCLYQNWEGTHWSKRRIRRYRYSTMVAAVRDILHNARHPNYRQQNLCDFSFKSFAVTEELIRVCLWIFLLDTAFVIFNNLPPRMVIREMQISTAKPEACFQAMTAEECFHSLAQEQQDDALQPLKLLDFASAFELLYRSHVDDALSTTLADLGPLNLFAMTSALHSLIFHHQSSFSCQGSLTGIQQALQNWKMVWNIYITRLSETQRHSPVTSSMDDLALDDMWRRVGFTRHASEYWLLAKLMVDRLSRSQDENDEPAAVSTGLVAKPVSVSSTESVGPLLKQYDQTSMQQVNMLISEFQKVCIRSDSKD</sequence>
<evidence type="ECO:0000256" key="3">
    <source>
        <dbReference type="ARBA" id="ARBA00022737"/>
    </source>
</evidence>
<dbReference type="InterPro" id="IPR051059">
    <property type="entry name" value="VerF-like"/>
</dbReference>